<organism evidence="1 2">
    <name type="scientific">Rhodopirellula maiorica SM1</name>
    <dbReference type="NCBI Taxonomy" id="1265738"/>
    <lineage>
        <taxon>Bacteria</taxon>
        <taxon>Pseudomonadati</taxon>
        <taxon>Planctomycetota</taxon>
        <taxon>Planctomycetia</taxon>
        <taxon>Pirellulales</taxon>
        <taxon>Pirellulaceae</taxon>
        <taxon>Novipirellula</taxon>
    </lineage>
</organism>
<sequence>WQRWLAYAFAAALILGLCRNHIARVAAVKIGSDFLSTSLEIDSVQLDWGTLSVSGIVLREPRTSDNVNVDVDHPTSEAQVTVGRLAVDWSILSGLRRGIWAPHVVVEAPCLHVRFDRDGKLISKFPQSEASSGESSGKIPIGRLSVRGASLVVHQTGRESLTVADVQLQGDFSDAIQLRTLVPDLFGGSIDIRTQLHPTTLAGHTSVVVDGVKFDTAKLCHLPLIPESINQHPVASSGSLQISCTHPAGMDLDSLTLSIKGHLSKIDSQPIGCIAERFALQGELRHGQLRIEATGNPLDGMALMKLDANIQPGAATATASSQLKDCDWNRISTAFPQIPPFMLACQSTSHVSLTWQSDQLTFHGEMSGTASDLNLDGIPIAGF</sequence>
<dbReference type="RefSeq" id="WP_008690563.1">
    <property type="nucleotide sequence ID" value="NZ_ANOG01000048.1"/>
</dbReference>
<feature type="non-terminal residue" evidence="1">
    <location>
        <position position="1"/>
    </location>
</feature>
<accession>M5S975</accession>
<comment type="caution">
    <text evidence="1">The sequence shown here is derived from an EMBL/GenBank/DDBJ whole genome shotgun (WGS) entry which is preliminary data.</text>
</comment>
<proteinExistence type="predicted"/>
<dbReference type="Proteomes" id="UP000011991">
    <property type="component" value="Unassembled WGS sequence"/>
</dbReference>
<evidence type="ECO:0000313" key="2">
    <source>
        <dbReference type="Proteomes" id="UP000011991"/>
    </source>
</evidence>
<dbReference type="AlphaFoldDB" id="M5S975"/>
<name>M5S975_9BACT</name>
<protein>
    <submittedName>
        <fullName evidence="1">Uncharacterized protein</fullName>
    </submittedName>
</protein>
<evidence type="ECO:0000313" key="1">
    <source>
        <dbReference type="EMBL" id="EMI22719.1"/>
    </source>
</evidence>
<dbReference type="OrthoDB" id="227904at2"/>
<keyword evidence="2" id="KW-1185">Reference proteome</keyword>
<dbReference type="EMBL" id="ANOG01000048">
    <property type="protein sequence ID" value="EMI22719.1"/>
    <property type="molecule type" value="Genomic_DNA"/>
</dbReference>
<feature type="non-terminal residue" evidence="1">
    <location>
        <position position="383"/>
    </location>
</feature>
<gene>
    <name evidence="1" type="ORF">RMSM_00353</name>
</gene>
<reference evidence="1 2" key="1">
    <citation type="journal article" date="2013" name="Mar. Genomics">
        <title>Expression of sulfatases in Rhodopirellula baltica and the diversity of sulfatases in the genus Rhodopirellula.</title>
        <authorList>
            <person name="Wegner C.E."/>
            <person name="Richter-Heitmann T."/>
            <person name="Klindworth A."/>
            <person name="Klockow C."/>
            <person name="Richter M."/>
            <person name="Achstetter T."/>
            <person name="Glockner F.O."/>
            <person name="Harder J."/>
        </authorList>
    </citation>
    <scope>NUCLEOTIDE SEQUENCE [LARGE SCALE GENOMIC DNA]</scope>
    <source>
        <strain evidence="1 2">SM1</strain>
    </source>
</reference>